<gene>
    <name evidence="2" type="ORF">JNE38_00575</name>
</gene>
<accession>A0ABX7FNF4</accession>
<keyword evidence="1" id="KW-0812">Transmembrane</keyword>
<reference evidence="2 3" key="1">
    <citation type="submission" date="2021-01" db="EMBL/GenBank/DDBJ databases">
        <title>Identification of strong promoters based on the transcriptome of Brevibacillus choshinensis.</title>
        <authorList>
            <person name="Yao D."/>
            <person name="Zhang K."/>
            <person name="Wu J."/>
        </authorList>
    </citation>
    <scope>NUCLEOTIDE SEQUENCE [LARGE SCALE GENOMIC DNA]</scope>
    <source>
        <strain evidence="2 3">HPD31-SP3</strain>
    </source>
</reference>
<proteinExistence type="predicted"/>
<organism evidence="2 3">
    <name type="scientific">Brevibacillus choshinensis</name>
    <dbReference type="NCBI Taxonomy" id="54911"/>
    <lineage>
        <taxon>Bacteria</taxon>
        <taxon>Bacillati</taxon>
        <taxon>Bacillota</taxon>
        <taxon>Bacilli</taxon>
        <taxon>Bacillales</taxon>
        <taxon>Paenibacillaceae</taxon>
        <taxon>Brevibacillus</taxon>
    </lineage>
</organism>
<feature type="transmembrane region" description="Helical" evidence="1">
    <location>
        <begin position="51"/>
        <end position="72"/>
    </location>
</feature>
<sequence>MKESANQTIYSYKLLHRFRWGLLGHLFQWLLMGVSMIAISFYLHIPAARLIVTLAILPAIAVGHLVVFRLYAQLRLLKPQTTADMLVSPWWGSGYRLPVPISVYRRGECVVLLGCLFLAAAAYVWLPVEYGLTLLCGTLVLSLPRLFALLVSLRQSKKSRVKYENRGVAFLLTDG</sequence>
<dbReference type="Proteomes" id="UP000596248">
    <property type="component" value="Chromosome"/>
</dbReference>
<keyword evidence="3" id="KW-1185">Reference proteome</keyword>
<protein>
    <recommendedName>
        <fullName evidence="4">Transposase</fullName>
    </recommendedName>
</protein>
<evidence type="ECO:0008006" key="4">
    <source>
        <dbReference type="Google" id="ProtNLM"/>
    </source>
</evidence>
<name>A0ABX7FNF4_BRECH</name>
<evidence type="ECO:0000313" key="2">
    <source>
        <dbReference type="EMBL" id="QRG67771.1"/>
    </source>
</evidence>
<dbReference type="RefSeq" id="WP_203354816.1">
    <property type="nucleotide sequence ID" value="NZ_CP069127.1"/>
</dbReference>
<feature type="transmembrane region" description="Helical" evidence="1">
    <location>
        <begin position="20"/>
        <end position="45"/>
    </location>
</feature>
<evidence type="ECO:0000313" key="3">
    <source>
        <dbReference type="Proteomes" id="UP000596248"/>
    </source>
</evidence>
<keyword evidence="1" id="KW-1133">Transmembrane helix</keyword>
<evidence type="ECO:0000256" key="1">
    <source>
        <dbReference type="SAM" id="Phobius"/>
    </source>
</evidence>
<feature type="transmembrane region" description="Helical" evidence="1">
    <location>
        <begin position="109"/>
        <end position="126"/>
    </location>
</feature>
<dbReference type="EMBL" id="CP069127">
    <property type="protein sequence ID" value="QRG67771.1"/>
    <property type="molecule type" value="Genomic_DNA"/>
</dbReference>
<keyword evidence="1" id="KW-0472">Membrane</keyword>
<feature type="transmembrane region" description="Helical" evidence="1">
    <location>
        <begin position="132"/>
        <end position="153"/>
    </location>
</feature>